<gene>
    <name evidence="1" type="ORF">FCM35_KLT02906</name>
</gene>
<name>A0A833VLK3_9POAL</name>
<dbReference type="EMBL" id="SWLB01000012">
    <property type="protein sequence ID" value="KAF3331500.1"/>
    <property type="molecule type" value="Genomic_DNA"/>
</dbReference>
<evidence type="ECO:0000313" key="2">
    <source>
        <dbReference type="Proteomes" id="UP000623129"/>
    </source>
</evidence>
<accession>A0A833VLK3</accession>
<protein>
    <submittedName>
        <fullName evidence="1">Uncharacterized protein</fullName>
    </submittedName>
</protein>
<evidence type="ECO:0000313" key="1">
    <source>
        <dbReference type="EMBL" id="KAF3331500.1"/>
    </source>
</evidence>
<dbReference type="AlphaFoldDB" id="A0A833VLK3"/>
<organism evidence="1 2">
    <name type="scientific">Carex littledalei</name>
    <dbReference type="NCBI Taxonomy" id="544730"/>
    <lineage>
        <taxon>Eukaryota</taxon>
        <taxon>Viridiplantae</taxon>
        <taxon>Streptophyta</taxon>
        <taxon>Embryophyta</taxon>
        <taxon>Tracheophyta</taxon>
        <taxon>Spermatophyta</taxon>
        <taxon>Magnoliopsida</taxon>
        <taxon>Liliopsida</taxon>
        <taxon>Poales</taxon>
        <taxon>Cyperaceae</taxon>
        <taxon>Cyperoideae</taxon>
        <taxon>Cariceae</taxon>
        <taxon>Carex</taxon>
        <taxon>Carex subgen. Euthyceras</taxon>
    </lineage>
</organism>
<comment type="caution">
    <text evidence="1">The sequence shown here is derived from an EMBL/GenBank/DDBJ whole genome shotgun (WGS) entry which is preliminary data.</text>
</comment>
<proteinExistence type="predicted"/>
<sequence length="104" mass="11971">MCGLSLDLHMHISEEPTDAIQPARVPLLRLLRRLLLRVLLLVPDVPRAPKSGPQHVFRISSKHAEPWSGQYAATTGTRMHDPLKNHNETFIEMKKQERFQVMKL</sequence>
<keyword evidence="2" id="KW-1185">Reference proteome</keyword>
<dbReference type="Proteomes" id="UP000623129">
    <property type="component" value="Unassembled WGS sequence"/>
</dbReference>
<reference evidence="1" key="1">
    <citation type="submission" date="2020-01" db="EMBL/GenBank/DDBJ databases">
        <title>Genome sequence of Kobresia littledalei, the first chromosome-level genome in the family Cyperaceae.</title>
        <authorList>
            <person name="Qu G."/>
        </authorList>
    </citation>
    <scope>NUCLEOTIDE SEQUENCE</scope>
    <source>
        <strain evidence="1">C.B.Clarke</strain>
        <tissue evidence="1">Leaf</tissue>
    </source>
</reference>